<dbReference type="EMBL" id="JAIWYP010000005">
    <property type="protein sequence ID" value="KAH3816605.1"/>
    <property type="molecule type" value="Genomic_DNA"/>
</dbReference>
<gene>
    <name evidence="2" type="ORF">DPMN_118123</name>
</gene>
<name>A0A9D4JLK5_DREPO</name>
<keyword evidence="3" id="KW-1185">Reference proteome</keyword>
<protein>
    <submittedName>
        <fullName evidence="2">Uncharacterized protein</fullName>
    </submittedName>
</protein>
<dbReference type="Proteomes" id="UP000828390">
    <property type="component" value="Unassembled WGS sequence"/>
</dbReference>
<feature type="region of interest" description="Disordered" evidence="1">
    <location>
        <begin position="1"/>
        <end position="56"/>
    </location>
</feature>
<reference evidence="2" key="1">
    <citation type="journal article" date="2019" name="bioRxiv">
        <title>The Genome of the Zebra Mussel, Dreissena polymorpha: A Resource for Invasive Species Research.</title>
        <authorList>
            <person name="McCartney M.A."/>
            <person name="Auch B."/>
            <person name="Kono T."/>
            <person name="Mallez S."/>
            <person name="Zhang Y."/>
            <person name="Obille A."/>
            <person name="Becker A."/>
            <person name="Abrahante J.E."/>
            <person name="Garbe J."/>
            <person name="Badalamenti J.P."/>
            <person name="Herman A."/>
            <person name="Mangelson H."/>
            <person name="Liachko I."/>
            <person name="Sullivan S."/>
            <person name="Sone E.D."/>
            <person name="Koren S."/>
            <person name="Silverstein K.A.T."/>
            <person name="Beckman K.B."/>
            <person name="Gohl D.M."/>
        </authorList>
    </citation>
    <scope>NUCLEOTIDE SEQUENCE</scope>
    <source>
        <strain evidence="2">Duluth1</strain>
        <tissue evidence="2">Whole animal</tissue>
    </source>
</reference>
<evidence type="ECO:0000256" key="1">
    <source>
        <dbReference type="SAM" id="MobiDB-lite"/>
    </source>
</evidence>
<dbReference type="AlphaFoldDB" id="A0A9D4JLK5"/>
<organism evidence="2 3">
    <name type="scientific">Dreissena polymorpha</name>
    <name type="common">Zebra mussel</name>
    <name type="synonym">Mytilus polymorpha</name>
    <dbReference type="NCBI Taxonomy" id="45954"/>
    <lineage>
        <taxon>Eukaryota</taxon>
        <taxon>Metazoa</taxon>
        <taxon>Spiralia</taxon>
        <taxon>Lophotrochozoa</taxon>
        <taxon>Mollusca</taxon>
        <taxon>Bivalvia</taxon>
        <taxon>Autobranchia</taxon>
        <taxon>Heteroconchia</taxon>
        <taxon>Euheterodonta</taxon>
        <taxon>Imparidentia</taxon>
        <taxon>Neoheterodontei</taxon>
        <taxon>Myida</taxon>
        <taxon>Dreissenoidea</taxon>
        <taxon>Dreissenidae</taxon>
        <taxon>Dreissena</taxon>
    </lineage>
</organism>
<accession>A0A9D4JLK5</accession>
<evidence type="ECO:0000313" key="3">
    <source>
        <dbReference type="Proteomes" id="UP000828390"/>
    </source>
</evidence>
<sequence>MNVWAPAGNSQTVPESLPDRWGTSKRPTNGARQFPRPSVHLQETPRRCQTVSQTVRAPAEESQAVYDVTMTAWVPAGDSQTVFDV</sequence>
<proteinExistence type="predicted"/>
<reference evidence="2" key="2">
    <citation type="submission" date="2020-11" db="EMBL/GenBank/DDBJ databases">
        <authorList>
            <person name="McCartney M.A."/>
            <person name="Auch B."/>
            <person name="Kono T."/>
            <person name="Mallez S."/>
            <person name="Becker A."/>
            <person name="Gohl D.M."/>
            <person name="Silverstein K.A.T."/>
            <person name="Koren S."/>
            <person name="Bechman K.B."/>
            <person name="Herman A."/>
            <person name="Abrahante J.E."/>
            <person name="Garbe J."/>
        </authorList>
    </citation>
    <scope>NUCLEOTIDE SEQUENCE</scope>
    <source>
        <strain evidence="2">Duluth1</strain>
        <tissue evidence="2">Whole animal</tissue>
    </source>
</reference>
<evidence type="ECO:0000313" key="2">
    <source>
        <dbReference type="EMBL" id="KAH3816605.1"/>
    </source>
</evidence>
<comment type="caution">
    <text evidence="2">The sequence shown here is derived from an EMBL/GenBank/DDBJ whole genome shotgun (WGS) entry which is preliminary data.</text>
</comment>